<reference evidence="4" key="1">
    <citation type="submission" date="2017-03" db="EMBL/GenBank/DDBJ databases">
        <title>Phytopthora megakarya and P. palmivora, two closely related causual agents of cacao black pod achieved similar genome size and gene model numbers by different mechanisms.</title>
        <authorList>
            <person name="Ali S."/>
            <person name="Shao J."/>
            <person name="Larry D.J."/>
            <person name="Kronmiller B."/>
            <person name="Shen D."/>
            <person name="Strem M.D."/>
            <person name="Melnick R.L."/>
            <person name="Guiltinan M.J."/>
            <person name="Tyler B.M."/>
            <person name="Meinhardt L.W."/>
            <person name="Bailey B.A."/>
        </authorList>
    </citation>
    <scope>NUCLEOTIDE SEQUENCE [LARGE SCALE GENOMIC DNA]</scope>
    <source>
        <strain evidence="4">zdho120</strain>
    </source>
</reference>
<evidence type="ECO:0000256" key="1">
    <source>
        <dbReference type="SAM" id="MobiDB-lite"/>
    </source>
</evidence>
<name>A0A225V7M2_9STRA</name>
<comment type="caution">
    <text evidence="3">The sequence shown here is derived from an EMBL/GenBank/DDBJ whole genome shotgun (WGS) entry which is preliminary data.</text>
</comment>
<sequence length="307" mass="35371">MAHRAAPRRASRAQRVRASRAPADTPPPQPAVYDSPYAYTVTDPGEFPFTFKNIMAVTIDQDAAMKFSMWQGLLARMRLCKHCDREMTLHVYHAGTDEEDRRWRCRRSGHPDTELSVRSGSFFSRGRLQLSTTLRLMLFWASGLPVGRAQKFLDISNKTAIDWYGFCRDICTKEMLLCPMEKKSKYGRGRQHEDHWLFGGVDRNTGRWFGILTYSDRKKKTLSPLIGKHIKAGTTIISDQFASYTHKWVNHDKYFVDPVSGAHTNRIECCWEIRIKHYIKAMRGIPKDWLPPYLDVFCGSRGTVPSC</sequence>
<dbReference type="InterPro" id="IPR024445">
    <property type="entry name" value="Tnp_ISXO2-like"/>
</dbReference>
<organism evidence="3 4">
    <name type="scientific">Phytophthora megakarya</name>
    <dbReference type="NCBI Taxonomy" id="4795"/>
    <lineage>
        <taxon>Eukaryota</taxon>
        <taxon>Sar</taxon>
        <taxon>Stramenopiles</taxon>
        <taxon>Oomycota</taxon>
        <taxon>Peronosporomycetes</taxon>
        <taxon>Peronosporales</taxon>
        <taxon>Peronosporaceae</taxon>
        <taxon>Phytophthora</taxon>
    </lineage>
</organism>
<dbReference type="InterPro" id="IPR053164">
    <property type="entry name" value="IS1016-like_transposase"/>
</dbReference>
<dbReference type="OrthoDB" id="102192at2759"/>
<dbReference type="STRING" id="4795.A0A225V7M2"/>
<evidence type="ECO:0000259" key="2">
    <source>
        <dbReference type="SMART" id="SM01126"/>
    </source>
</evidence>
<gene>
    <name evidence="3" type="ORF">PHMEG_00027745</name>
</gene>
<dbReference type="PANTHER" id="PTHR47163:SF2">
    <property type="entry name" value="SI:DKEY-17M8.2"/>
    <property type="match status" value="1"/>
</dbReference>
<feature type="region of interest" description="Disordered" evidence="1">
    <location>
        <begin position="1"/>
        <end position="32"/>
    </location>
</feature>
<keyword evidence="4" id="KW-1185">Reference proteome</keyword>
<dbReference type="PANTHER" id="PTHR47163">
    <property type="entry name" value="DDE_TNP_IS1595 DOMAIN-CONTAINING PROTEIN"/>
    <property type="match status" value="1"/>
</dbReference>
<evidence type="ECO:0000313" key="3">
    <source>
        <dbReference type="EMBL" id="OWZ00959.1"/>
    </source>
</evidence>
<protein>
    <recommendedName>
        <fullName evidence="2">ISXO2-like transposase domain-containing protein</fullName>
    </recommendedName>
</protein>
<feature type="domain" description="ISXO2-like transposase" evidence="2">
    <location>
        <begin position="179"/>
        <end position="297"/>
    </location>
</feature>
<proteinExistence type="predicted"/>
<dbReference type="EMBL" id="NBNE01007206">
    <property type="protein sequence ID" value="OWZ00959.1"/>
    <property type="molecule type" value="Genomic_DNA"/>
</dbReference>
<feature type="compositionally biased region" description="Basic residues" evidence="1">
    <location>
        <begin position="1"/>
        <end position="18"/>
    </location>
</feature>
<accession>A0A225V7M2</accession>
<dbReference type="AlphaFoldDB" id="A0A225V7M2"/>
<dbReference type="SMART" id="SM01126">
    <property type="entry name" value="DDE_Tnp_IS1595"/>
    <property type="match status" value="1"/>
</dbReference>
<dbReference type="Proteomes" id="UP000198211">
    <property type="component" value="Unassembled WGS sequence"/>
</dbReference>
<dbReference type="Pfam" id="PF12762">
    <property type="entry name" value="DDE_Tnp_IS1595"/>
    <property type="match status" value="1"/>
</dbReference>
<evidence type="ECO:0000313" key="4">
    <source>
        <dbReference type="Proteomes" id="UP000198211"/>
    </source>
</evidence>